<name>A0A0E9WZP5_ANGAN</name>
<sequence length="53" mass="5968">MTTFICTRNIEDLWNGVRKCISESDVHVEYTHYLAVCSQSLTCILTRCGNAGN</sequence>
<organism evidence="1">
    <name type="scientific">Anguilla anguilla</name>
    <name type="common">European freshwater eel</name>
    <name type="synonym">Muraena anguilla</name>
    <dbReference type="NCBI Taxonomy" id="7936"/>
    <lineage>
        <taxon>Eukaryota</taxon>
        <taxon>Metazoa</taxon>
        <taxon>Chordata</taxon>
        <taxon>Craniata</taxon>
        <taxon>Vertebrata</taxon>
        <taxon>Euteleostomi</taxon>
        <taxon>Actinopterygii</taxon>
        <taxon>Neopterygii</taxon>
        <taxon>Teleostei</taxon>
        <taxon>Anguilliformes</taxon>
        <taxon>Anguillidae</taxon>
        <taxon>Anguilla</taxon>
    </lineage>
</organism>
<protein>
    <submittedName>
        <fullName evidence="1">Uncharacterized protein</fullName>
    </submittedName>
</protein>
<accession>A0A0E9WZP5</accession>
<dbReference type="EMBL" id="GBXM01012620">
    <property type="protein sequence ID" value="JAH95957.1"/>
    <property type="molecule type" value="Transcribed_RNA"/>
</dbReference>
<evidence type="ECO:0000313" key="1">
    <source>
        <dbReference type="EMBL" id="JAH95957.1"/>
    </source>
</evidence>
<dbReference type="AlphaFoldDB" id="A0A0E9WZP5"/>
<reference evidence="1" key="2">
    <citation type="journal article" date="2015" name="Fish Shellfish Immunol.">
        <title>Early steps in the European eel (Anguilla anguilla)-Vibrio vulnificus interaction in the gills: Role of the RtxA13 toxin.</title>
        <authorList>
            <person name="Callol A."/>
            <person name="Pajuelo D."/>
            <person name="Ebbesson L."/>
            <person name="Teles M."/>
            <person name="MacKenzie S."/>
            <person name="Amaro C."/>
        </authorList>
    </citation>
    <scope>NUCLEOTIDE SEQUENCE</scope>
</reference>
<reference evidence="1" key="1">
    <citation type="submission" date="2014-11" db="EMBL/GenBank/DDBJ databases">
        <authorList>
            <person name="Amaro Gonzalez C."/>
        </authorList>
    </citation>
    <scope>NUCLEOTIDE SEQUENCE</scope>
</reference>
<proteinExistence type="predicted"/>